<dbReference type="Pfam" id="PF00842">
    <property type="entry name" value="Ala_racemase_C"/>
    <property type="match status" value="1"/>
</dbReference>
<evidence type="ECO:0000256" key="3">
    <source>
        <dbReference type="ARBA" id="ARBA00022898"/>
    </source>
</evidence>
<feature type="active site" description="Proton acceptor; specific for D-alanine" evidence="5">
    <location>
        <position position="488"/>
    </location>
</feature>
<keyword evidence="9" id="KW-0436">Ligase</keyword>
<dbReference type="EC" id="5.1.1.1" evidence="5"/>
<dbReference type="SUPFAM" id="SSF53623">
    <property type="entry name" value="MurD-like peptide ligases, catalytic domain"/>
    <property type="match status" value="1"/>
</dbReference>
<dbReference type="InterPro" id="IPR036615">
    <property type="entry name" value="Mur_ligase_C_dom_sf"/>
</dbReference>
<dbReference type="GO" id="GO:0005829">
    <property type="term" value="C:cytosol"/>
    <property type="evidence" value="ECO:0007669"/>
    <property type="project" value="TreeGrafter"/>
</dbReference>
<keyword evidence="3 5" id="KW-0663">Pyridoxal phosphate</keyword>
<keyword evidence="4 5" id="KW-0413">Isomerase</keyword>
<dbReference type="Pfam" id="PF01168">
    <property type="entry name" value="Ala_racemase_N"/>
    <property type="match status" value="1"/>
</dbReference>
<evidence type="ECO:0000259" key="8">
    <source>
        <dbReference type="SMART" id="SM01005"/>
    </source>
</evidence>
<dbReference type="PRINTS" id="PR00992">
    <property type="entry name" value="ALARACEMASE"/>
</dbReference>
<dbReference type="InterPro" id="IPR035911">
    <property type="entry name" value="MurE/MurF_N"/>
</dbReference>
<dbReference type="GO" id="GO:0030170">
    <property type="term" value="F:pyridoxal phosphate binding"/>
    <property type="evidence" value="ECO:0007669"/>
    <property type="project" value="UniProtKB-UniRule"/>
</dbReference>
<dbReference type="Gene3D" id="3.20.20.10">
    <property type="entry name" value="Alanine racemase"/>
    <property type="match status" value="1"/>
</dbReference>
<dbReference type="GO" id="GO:0016881">
    <property type="term" value="F:acid-amino acid ligase activity"/>
    <property type="evidence" value="ECO:0007669"/>
    <property type="project" value="InterPro"/>
</dbReference>
<evidence type="ECO:0000256" key="5">
    <source>
        <dbReference type="HAMAP-Rule" id="MF_01201"/>
    </source>
</evidence>
<sequence length="817" mass="90757">MFHSLSQLAKWSSAKVIGNTDLMIQKIAYDSRKTFVADQTLFVAIKSVNNDGHVYIPELYEKGMRAFLVEEQAQVNYSVYPDAGFIICNNTVAGLQAIAAAVRQSLTIPFIGITGSNGKTIVKEWLARLLESHYRVGRSPRSFNSQLGVPLSIWMMEQDIEMAIIEAGISQPGEMKALADCIAPDFGIFTNIGRAHQENFASIDEKLEEKLKLFESAHTIFFHGDDALIGEALLSRYPEKKLLSCGKGDGNALQLLLQDSGSEGAVLQLSWNGQPFTLHFPYQDVIAIDNLLLVVLVALELELPLQNVINEVPKLQAIAMRLEQKEGINNCLLIDDGYNADLTALELGLDFLNQMGAKRGLSKTLILSDIYQSGMHHQELYAQIQKLANEKGVEKLIGIGEHLYTAMDGVNAYRTTADFLAKVDVNSYKNEAILLKGSRQFAFEQISALLEQRRHKTVLEINLNALAYNVQYFRSKLKKETRLLAMVKAFSYGTGAFEIANLLQHQKVDYLGVAFADEGIELRKAGITLPIIVMNPELSSFPMMLEYELEPEIYSFQVLDAYLTAVQRQGLTNVPVHIKIDTGMNRLGFVPSEIPQLIEQLRSTHQLMVSSVFSHLAGSDEALHDGFTQKQIDRFKQACETMQNGLGRGFIRHLLNSAGIERFADAQFDMVRLGIGMYGVSAIHDEALKQVNTLKSYVSQIKEVTAGETVGYSRKGQAESARRIAVIPIGYADGYNRRLSNGVGQVLINGHRAPVIGNICMDMCMADVTQIHVQEGDEVEIFGAGISISEVAEKLDTIPYEILTSISRRVKRVYVME</sequence>
<reference evidence="9" key="1">
    <citation type="journal article" date="2018" name="Int. J. Syst. Evol. Microbiol.">
        <title>Carboxylicivirga sediminis sp. nov., isolated from coastal sediment.</title>
        <authorList>
            <person name="Wang F.Q."/>
            <person name="Ren L.H."/>
            <person name="Zou R.J."/>
            <person name="Sun Y.Z."/>
            <person name="Liu X.J."/>
            <person name="Jiang F."/>
            <person name="Liu L.J."/>
        </authorList>
    </citation>
    <scope>NUCLEOTIDE SEQUENCE</scope>
    <source>
        <strain evidence="9">JR1</strain>
    </source>
</reference>
<dbReference type="SUPFAM" id="SSF53244">
    <property type="entry name" value="MurD-like peptide ligases, peptide-binding domain"/>
    <property type="match status" value="1"/>
</dbReference>
<dbReference type="SMART" id="SM01005">
    <property type="entry name" value="Ala_racemase_C"/>
    <property type="match status" value="1"/>
</dbReference>
<dbReference type="GO" id="GO:0005524">
    <property type="term" value="F:ATP binding"/>
    <property type="evidence" value="ECO:0007669"/>
    <property type="project" value="InterPro"/>
</dbReference>
<feature type="modified residue" description="N6-(pyridoxal phosphate)lysine" evidence="5 6">
    <location>
        <position position="488"/>
    </location>
</feature>
<dbReference type="GO" id="GO:0030632">
    <property type="term" value="P:D-alanine biosynthetic process"/>
    <property type="evidence" value="ECO:0007669"/>
    <property type="project" value="UniProtKB-UniRule"/>
</dbReference>
<feature type="binding site" evidence="5 7">
    <location>
        <position position="586"/>
    </location>
    <ligand>
        <name>substrate</name>
    </ligand>
</feature>
<dbReference type="PANTHER" id="PTHR30511:SF0">
    <property type="entry name" value="ALANINE RACEMASE, CATABOLIC-RELATED"/>
    <property type="match status" value="1"/>
</dbReference>
<comment type="cofactor">
    <cofactor evidence="2 5 6">
        <name>pyridoxal 5'-phosphate</name>
        <dbReference type="ChEBI" id="CHEBI:597326"/>
    </cofactor>
</comment>
<dbReference type="InterPro" id="IPR011079">
    <property type="entry name" value="Ala_racemase_C"/>
</dbReference>
<dbReference type="Gene3D" id="3.90.190.20">
    <property type="entry name" value="Mur ligase, C-terminal domain"/>
    <property type="match status" value="1"/>
</dbReference>
<protein>
    <recommendedName>
        <fullName evidence="5">Alanine racemase</fullName>
        <ecNumber evidence="5">5.1.1.1</ecNumber>
    </recommendedName>
</protein>
<evidence type="ECO:0000256" key="6">
    <source>
        <dbReference type="PIRSR" id="PIRSR600821-50"/>
    </source>
</evidence>
<comment type="pathway">
    <text evidence="5">Amino-acid biosynthesis; D-alanine biosynthesis; D-alanine from L-alanine: step 1/1.</text>
</comment>
<dbReference type="RefSeq" id="WP_212189055.1">
    <property type="nucleotide sequence ID" value="NZ_JAGTAR010000007.1"/>
</dbReference>
<feature type="active site" description="Proton acceptor; specific for L-alanine" evidence="5">
    <location>
        <position position="712"/>
    </location>
</feature>
<comment type="similarity">
    <text evidence="5">Belongs to the alanine racemase family.</text>
</comment>
<evidence type="ECO:0000313" key="10">
    <source>
        <dbReference type="Proteomes" id="UP000679220"/>
    </source>
</evidence>
<evidence type="ECO:0000256" key="2">
    <source>
        <dbReference type="ARBA" id="ARBA00001933"/>
    </source>
</evidence>
<organism evidence="9 10">
    <name type="scientific">Carboxylicivirga sediminis</name>
    <dbReference type="NCBI Taxonomy" id="2006564"/>
    <lineage>
        <taxon>Bacteria</taxon>
        <taxon>Pseudomonadati</taxon>
        <taxon>Bacteroidota</taxon>
        <taxon>Bacteroidia</taxon>
        <taxon>Marinilabiliales</taxon>
        <taxon>Marinilabiliaceae</taxon>
        <taxon>Carboxylicivirga</taxon>
    </lineage>
</organism>
<dbReference type="InterPro" id="IPR009006">
    <property type="entry name" value="Ala_racemase/Decarboxylase_C"/>
</dbReference>
<dbReference type="Pfam" id="PF08245">
    <property type="entry name" value="Mur_ligase_M"/>
    <property type="match status" value="1"/>
</dbReference>
<dbReference type="Proteomes" id="UP000679220">
    <property type="component" value="Unassembled WGS sequence"/>
</dbReference>
<dbReference type="InterPro" id="IPR029066">
    <property type="entry name" value="PLP-binding_barrel"/>
</dbReference>
<dbReference type="NCBIfam" id="NF008897">
    <property type="entry name" value="PRK11930.1"/>
    <property type="match status" value="1"/>
</dbReference>
<reference evidence="9" key="2">
    <citation type="submission" date="2021-04" db="EMBL/GenBank/DDBJ databases">
        <authorList>
            <person name="Zhang T."/>
            <person name="Zhang Y."/>
            <person name="Lu D."/>
            <person name="Zuo D."/>
            <person name="Du Z."/>
        </authorList>
    </citation>
    <scope>NUCLEOTIDE SEQUENCE</scope>
    <source>
        <strain evidence="9">JR1</strain>
    </source>
</reference>
<dbReference type="EMBL" id="JAGTAR010000007">
    <property type="protein sequence ID" value="MBR8535148.1"/>
    <property type="molecule type" value="Genomic_DNA"/>
</dbReference>
<dbReference type="CDD" id="cd00430">
    <property type="entry name" value="PLPDE_III_AR"/>
    <property type="match status" value="1"/>
</dbReference>
<dbReference type="AlphaFoldDB" id="A0A941F2Y5"/>
<keyword evidence="10" id="KW-1185">Reference proteome</keyword>
<dbReference type="FunFam" id="3.20.20.10:FF:000002">
    <property type="entry name" value="Alanine racemase"/>
    <property type="match status" value="1"/>
</dbReference>
<dbReference type="Gene3D" id="3.40.1190.10">
    <property type="entry name" value="Mur-like, catalytic domain"/>
    <property type="match status" value="1"/>
</dbReference>
<proteinExistence type="inferred from homology"/>
<comment type="catalytic activity">
    <reaction evidence="1 5">
        <text>L-alanine = D-alanine</text>
        <dbReference type="Rhea" id="RHEA:20249"/>
        <dbReference type="ChEBI" id="CHEBI:57416"/>
        <dbReference type="ChEBI" id="CHEBI:57972"/>
        <dbReference type="EC" id="5.1.1.1"/>
    </reaction>
</comment>
<dbReference type="NCBIfam" id="TIGR00492">
    <property type="entry name" value="alr"/>
    <property type="match status" value="1"/>
</dbReference>
<gene>
    <name evidence="9" type="ORF">KDU71_06230</name>
</gene>
<dbReference type="InterPro" id="IPR001608">
    <property type="entry name" value="Ala_racemase_N"/>
</dbReference>
<comment type="caution">
    <text evidence="9">The sequence shown here is derived from an EMBL/GenBank/DDBJ whole genome shotgun (WGS) entry which is preliminary data.</text>
</comment>
<feature type="binding site" evidence="5 7">
    <location>
        <position position="761"/>
    </location>
    <ligand>
        <name>substrate</name>
    </ligand>
</feature>
<dbReference type="Gene3D" id="3.40.1390.10">
    <property type="entry name" value="MurE/MurF, N-terminal domain"/>
    <property type="match status" value="1"/>
</dbReference>
<dbReference type="GO" id="GO:0008784">
    <property type="term" value="F:alanine racemase activity"/>
    <property type="evidence" value="ECO:0007669"/>
    <property type="project" value="UniProtKB-UniRule"/>
</dbReference>
<name>A0A941F2Y5_9BACT</name>
<dbReference type="SUPFAM" id="SSF51419">
    <property type="entry name" value="PLP-binding barrel"/>
    <property type="match status" value="1"/>
</dbReference>
<evidence type="ECO:0000313" key="9">
    <source>
        <dbReference type="EMBL" id="MBR8535148.1"/>
    </source>
</evidence>
<evidence type="ECO:0000256" key="4">
    <source>
        <dbReference type="ARBA" id="ARBA00023235"/>
    </source>
</evidence>
<dbReference type="InterPro" id="IPR013221">
    <property type="entry name" value="Mur_ligase_cen"/>
</dbReference>
<dbReference type="HAMAP" id="MF_01201">
    <property type="entry name" value="Ala_racemase"/>
    <property type="match status" value="1"/>
</dbReference>
<evidence type="ECO:0000256" key="1">
    <source>
        <dbReference type="ARBA" id="ARBA00000316"/>
    </source>
</evidence>
<dbReference type="Gene3D" id="2.40.37.10">
    <property type="entry name" value="Lyase, Ornithine Decarboxylase, Chain A, domain 1"/>
    <property type="match status" value="1"/>
</dbReference>
<dbReference type="InterPro" id="IPR000821">
    <property type="entry name" value="Ala_racemase"/>
</dbReference>
<accession>A0A941F2Y5</accession>
<dbReference type="SUPFAM" id="SSF63418">
    <property type="entry name" value="MurE/MurF N-terminal domain"/>
    <property type="match status" value="1"/>
</dbReference>
<comment type="function">
    <text evidence="5">Catalyzes the interconversion of L-alanine and D-alanine. May also act on other amino acids.</text>
</comment>
<dbReference type="InterPro" id="IPR036565">
    <property type="entry name" value="Mur-like_cat_sf"/>
</dbReference>
<evidence type="ECO:0000256" key="7">
    <source>
        <dbReference type="PIRSR" id="PIRSR600821-52"/>
    </source>
</evidence>
<feature type="domain" description="Alanine racemase C-terminal" evidence="8">
    <location>
        <begin position="691"/>
        <end position="815"/>
    </location>
</feature>
<dbReference type="PANTHER" id="PTHR30511">
    <property type="entry name" value="ALANINE RACEMASE"/>
    <property type="match status" value="1"/>
</dbReference>
<dbReference type="SUPFAM" id="SSF50621">
    <property type="entry name" value="Alanine racemase C-terminal domain-like"/>
    <property type="match status" value="1"/>
</dbReference>